<protein>
    <submittedName>
        <fullName evidence="1">Uncharacterized protein</fullName>
    </submittedName>
</protein>
<sequence>MGNSWFTDRGFRFGYFSVEFCQMAQVVEPAANSLSRWLTLDLLNSLLGTITSLFPCIFDKQKWLLWSRECSYWKAIFRARLKIPHGLFGPRWPEAQPCPTSSNKPLWANQTMQIAETD</sequence>
<reference evidence="1 2" key="1">
    <citation type="submission" date="2021-06" db="EMBL/GenBank/DDBJ databases">
        <title>Caerostris extrusa draft genome.</title>
        <authorList>
            <person name="Kono N."/>
            <person name="Arakawa K."/>
        </authorList>
    </citation>
    <scope>NUCLEOTIDE SEQUENCE [LARGE SCALE GENOMIC DNA]</scope>
</reference>
<dbReference type="EMBL" id="BPLR01008323">
    <property type="protein sequence ID" value="GIY23851.1"/>
    <property type="molecule type" value="Genomic_DNA"/>
</dbReference>
<dbReference type="Proteomes" id="UP001054945">
    <property type="component" value="Unassembled WGS sequence"/>
</dbReference>
<evidence type="ECO:0000313" key="1">
    <source>
        <dbReference type="EMBL" id="GIY23851.1"/>
    </source>
</evidence>
<name>A0AAV4RSE0_CAEEX</name>
<dbReference type="AlphaFoldDB" id="A0AAV4RSE0"/>
<proteinExistence type="predicted"/>
<keyword evidence="2" id="KW-1185">Reference proteome</keyword>
<accession>A0AAV4RSE0</accession>
<gene>
    <name evidence="1" type="ORF">CEXT_261681</name>
</gene>
<comment type="caution">
    <text evidence="1">The sequence shown here is derived from an EMBL/GenBank/DDBJ whole genome shotgun (WGS) entry which is preliminary data.</text>
</comment>
<organism evidence="1 2">
    <name type="scientific">Caerostris extrusa</name>
    <name type="common">Bark spider</name>
    <name type="synonym">Caerostris bankana</name>
    <dbReference type="NCBI Taxonomy" id="172846"/>
    <lineage>
        <taxon>Eukaryota</taxon>
        <taxon>Metazoa</taxon>
        <taxon>Ecdysozoa</taxon>
        <taxon>Arthropoda</taxon>
        <taxon>Chelicerata</taxon>
        <taxon>Arachnida</taxon>
        <taxon>Araneae</taxon>
        <taxon>Araneomorphae</taxon>
        <taxon>Entelegynae</taxon>
        <taxon>Araneoidea</taxon>
        <taxon>Araneidae</taxon>
        <taxon>Caerostris</taxon>
    </lineage>
</organism>
<evidence type="ECO:0000313" key="2">
    <source>
        <dbReference type="Proteomes" id="UP001054945"/>
    </source>
</evidence>